<sequence>MSTKFFISFVACDVNVIGDLFYITLHLYNRQYIILKNFIFYRIHLRNQIIYLRISSIVIYKHPTELSIGCYSIIKAIVLLTALNNFHQYKKGRFHHLLKVPVTSV</sequence>
<accession>A0A9X6UHS3</accession>
<reference evidence="2 3" key="1">
    <citation type="submission" date="2017-09" db="EMBL/GenBank/DDBJ databases">
        <title>Large-scale bioinformatics analysis of Bacillus genomes uncovers conserved roles of natural products in bacterial physiology.</title>
        <authorList>
            <consortium name="Agbiome Team Llc"/>
            <person name="Bleich R.M."/>
            <person name="Kirk G.J."/>
            <person name="Santa Maria K.C."/>
            <person name="Allen S.E."/>
            <person name="Farag S."/>
            <person name="Shank E.A."/>
            <person name="Bowers A."/>
        </authorList>
    </citation>
    <scope>NUCLEOTIDE SEQUENCE [LARGE SCALE GENOMIC DNA]</scope>
    <source>
        <strain evidence="2 3">AFS006334</strain>
    </source>
</reference>
<evidence type="ECO:0000256" key="1">
    <source>
        <dbReference type="SAM" id="Phobius"/>
    </source>
</evidence>
<keyword evidence="1" id="KW-0472">Membrane</keyword>
<gene>
    <name evidence="2" type="ORF">CN475_27660</name>
</gene>
<evidence type="ECO:0000313" key="3">
    <source>
        <dbReference type="Proteomes" id="UP000219869"/>
    </source>
</evidence>
<protein>
    <submittedName>
        <fullName evidence="2">Uncharacterized protein</fullName>
    </submittedName>
</protein>
<name>A0A9X6UHS3_BACCE</name>
<keyword evidence="1" id="KW-1133">Transmembrane helix</keyword>
<proteinExistence type="predicted"/>
<keyword evidence="1" id="KW-0812">Transmembrane</keyword>
<feature type="transmembrane region" description="Helical" evidence="1">
    <location>
        <begin position="6"/>
        <end position="27"/>
    </location>
</feature>
<comment type="caution">
    <text evidence="2">The sequence shown here is derived from an EMBL/GenBank/DDBJ whole genome shotgun (WGS) entry which is preliminary data.</text>
</comment>
<evidence type="ECO:0000313" key="2">
    <source>
        <dbReference type="EMBL" id="PEQ79879.1"/>
    </source>
</evidence>
<dbReference type="EMBL" id="NTXW01000076">
    <property type="protein sequence ID" value="PEQ79879.1"/>
    <property type="molecule type" value="Genomic_DNA"/>
</dbReference>
<dbReference type="Proteomes" id="UP000219869">
    <property type="component" value="Unassembled WGS sequence"/>
</dbReference>
<dbReference type="AlphaFoldDB" id="A0A9X6UHS3"/>
<organism evidence="2 3">
    <name type="scientific">Bacillus cereus</name>
    <dbReference type="NCBI Taxonomy" id="1396"/>
    <lineage>
        <taxon>Bacteria</taxon>
        <taxon>Bacillati</taxon>
        <taxon>Bacillota</taxon>
        <taxon>Bacilli</taxon>
        <taxon>Bacillales</taxon>
        <taxon>Bacillaceae</taxon>
        <taxon>Bacillus</taxon>
        <taxon>Bacillus cereus group</taxon>
    </lineage>
</organism>